<gene>
    <name evidence="2" type="ORF">PAXINDRAFT_14212</name>
</gene>
<organism evidence="2 3">
    <name type="scientific">Paxillus involutus ATCC 200175</name>
    <dbReference type="NCBI Taxonomy" id="664439"/>
    <lineage>
        <taxon>Eukaryota</taxon>
        <taxon>Fungi</taxon>
        <taxon>Dikarya</taxon>
        <taxon>Basidiomycota</taxon>
        <taxon>Agaricomycotina</taxon>
        <taxon>Agaricomycetes</taxon>
        <taxon>Agaricomycetidae</taxon>
        <taxon>Boletales</taxon>
        <taxon>Paxilineae</taxon>
        <taxon>Paxillaceae</taxon>
        <taxon>Paxillus</taxon>
    </lineage>
</organism>
<protein>
    <submittedName>
        <fullName evidence="2">Uncharacterized protein</fullName>
    </submittedName>
</protein>
<reference evidence="2 3" key="1">
    <citation type="submission" date="2014-06" db="EMBL/GenBank/DDBJ databases">
        <authorList>
            <consortium name="DOE Joint Genome Institute"/>
            <person name="Kuo A."/>
            <person name="Kohler A."/>
            <person name="Nagy L.G."/>
            <person name="Floudas D."/>
            <person name="Copeland A."/>
            <person name="Barry K.W."/>
            <person name="Cichocki N."/>
            <person name="Veneault-Fourrey C."/>
            <person name="LaButti K."/>
            <person name="Lindquist E.A."/>
            <person name="Lipzen A."/>
            <person name="Lundell T."/>
            <person name="Morin E."/>
            <person name="Murat C."/>
            <person name="Sun H."/>
            <person name="Tunlid A."/>
            <person name="Henrissat B."/>
            <person name="Grigoriev I.V."/>
            <person name="Hibbett D.S."/>
            <person name="Martin F."/>
            <person name="Nordberg H.P."/>
            <person name="Cantor M.N."/>
            <person name="Hua S.X."/>
        </authorList>
    </citation>
    <scope>NUCLEOTIDE SEQUENCE [LARGE SCALE GENOMIC DNA]</scope>
    <source>
        <strain evidence="2 3">ATCC 200175</strain>
    </source>
</reference>
<dbReference type="OrthoDB" id="3353107at2759"/>
<keyword evidence="3" id="KW-1185">Reference proteome</keyword>
<feature type="region of interest" description="Disordered" evidence="1">
    <location>
        <begin position="23"/>
        <end position="54"/>
    </location>
</feature>
<reference evidence="3" key="2">
    <citation type="submission" date="2015-01" db="EMBL/GenBank/DDBJ databases">
        <title>Evolutionary Origins and Diversification of the Mycorrhizal Mutualists.</title>
        <authorList>
            <consortium name="DOE Joint Genome Institute"/>
            <consortium name="Mycorrhizal Genomics Consortium"/>
            <person name="Kohler A."/>
            <person name="Kuo A."/>
            <person name="Nagy L.G."/>
            <person name="Floudas D."/>
            <person name="Copeland A."/>
            <person name="Barry K.W."/>
            <person name="Cichocki N."/>
            <person name="Veneault-Fourrey C."/>
            <person name="LaButti K."/>
            <person name="Lindquist E.A."/>
            <person name="Lipzen A."/>
            <person name="Lundell T."/>
            <person name="Morin E."/>
            <person name="Murat C."/>
            <person name="Riley R."/>
            <person name="Ohm R."/>
            <person name="Sun H."/>
            <person name="Tunlid A."/>
            <person name="Henrissat B."/>
            <person name="Grigoriev I.V."/>
            <person name="Hibbett D.S."/>
            <person name="Martin F."/>
        </authorList>
    </citation>
    <scope>NUCLEOTIDE SEQUENCE [LARGE SCALE GENOMIC DNA]</scope>
    <source>
        <strain evidence="3">ATCC 200175</strain>
    </source>
</reference>
<name>A0A0C9U0B4_PAXIN</name>
<feature type="compositionally biased region" description="Basic and acidic residues" evidence="1">
    <location>
        <begin position="33"/>
        <end position="43"/>
    </location>
</feature>
<evidence type="ECO:0000256" key="1">
    <source>
        <dbReference type="SAM" id="MobiDB-lite"/>
    </source>
</evidence>
<dbReference type="EMBL" id="KN819357">
    <property type="protein sequence ID" value="KIJ13006.1"/>
    <property type="molecule type" value="Genomic_DNA"/>
</dbReference>
<dbReference type="Proteomes" id="UP000053647">
    <property type="component" value="Unassembled WGS sequence"/>
</dbReference>
<feature type="compositionally biased region" description="Polar residues" evidence="1">
    <location>
        <begin position="44"/>
        <end position="54"/>
    </location>
</feature>
<dbReference type="AlphaFoldDB" id="A0A0C9U0B4"/>
<sequence>MTTNKSPQDLRLLSIAMHGIYDDEPQTITTGRGRTDMDSEQNRPSESQAQQDQLRNVRHEAVKVPAWPSPFTVEDEEAFFNILERIINENIVPDGYGLLEGEIDEEDAEMVEIIPFGTRGSKSFAISLTDPIWTA</sequence>
<evidence type="ECO:0000313" key="2">
    <source>
        <dbReference type="EMBL" id="KIJ13006.1"/>
    </source>
</evidence>
<evidence type="ECO:0000313" key="3">
    <source>
        <dbReference type="Proteomes" id="UP000053647"/>
    </source>
</evidence>
<accession>A0A0C9U0B4</accession>
<proteinExistence type="predicted"/>
<dbReference type="HOGENOM" id="CLU_1886414_0_0_1"/>